<dbReference type="Proteomes" id="UP000623010">
    <property type="component" value="Unassembled WGS sequence"/>
</dbReference>
<feature type="compositionally biased region" description="Basic residues" evidence="1">
    <location>
        <begin position="53"/>
        <end position="68"/>
    </location>
</feature>
<reference evidence="2" key="1">
    <citation type="journal article" date="2014" name="Int. J. Syst. Evol. Microbiol.">
        <title>Complete genome sequence of Corynebacterium casei LMG S-19264T (=DSM 44701T), isolated from a smear-ripened cheese.</title>
        <authorList>
            <consortium name="US DOE Joint Genome Institute (JGI-PGF)"/>
            <person name="Walter F."/>
            <person name="Albersmeier A."/>
            <person name="Kalinowski J."/>
            <person name="Ruckert C."/>
        </authorList>
    </citation>
    <scope>NUCLEOTIDE SEQUENCE</scope>
    <source>
        <strain evidence="2">JCM 5016</strain>
    </source>
</reference>
<comment type="caution">
    <text evidence="2">The sequence shown here is derived from an EMBL/GenBank/DDBJ whole genome shotgun (WGS) entry which is preliminary data.</text>
</comment>
<sequence length="183" mass="20208">MRAGAAQERAQRVQGVRVRVRVRDHGGVPRHHRRGAGDAQRLRARPDRDVRRGRLLRKGAGRVARRRGRDGGRGRAEGAGDDRERQGGRPRAAPDRGACARSPRVPARGLRTPAPGRRAFTPRPRISARRLGAFTSGSCIPAHIPERIPARRLRARAPDPRLRTPYATTPKPHRATPLLAARP</sequence>
<feature type="compositionally biased region" description="Low complexity" evidence="1">
    <location>
        <begin position="1"/>
        <end position="17"/>
    </location>
</feature>
<proteinExistence type="predicted"/>
<feature type="compositionally biased region" description="Basic and acidic residues" evidence="1">
    <location>
        <begin position="40"/>
        <end position="52"/>
    </location>
</feature>
<dbReference type="EMBL" id="BMWH01000004">
    <property type="protein sequence ID" value="GGZ78271.1"/>
    <property type="molecule type" value="Genomic_DNA"/>
</dbReference>
<protein>
    <submittedName>
        <fullName evidence="2">Uncharacterized protein</fullName>
    </submittedName>
</protein>
<feature type="compositionally biased region" description="Basic and acidic residues" evidence="1">
    <location>
        <begin position="69"/>
        <end position="87"/>
    </location>
</feature>
<name>A0A918QYH1_9ACTN</name>
<evidence type="ECO:0000313" key="2">
    <source>
        <dbReference type="EMBL" id="GGZ78271.1"/>
    </source>
</evidence>
<evidence type="ECO:0000313" key="3">
    <source>
        <dbReference type="Proteomes" id="UP000623010"/>
    </source>
</evidence>
<feature type="region of interest" description="Disordered" evidence="1">
    <location>
        <begin position="1"/>
        <end position="183"/>
    </location>
</feature>
<organism evidence="2 3">
    <name type="scientific">Streptomyces echinoruber</name>
    <dbReference type="NCBI Taxonomy" id="68898"/>
    <lineage>
        <taxon>Bacteria</taxon>
        <taxon>Bacillati</taxon>
        <taxon>Actinomycetota</taxon>
        <taxon>Actinomycetes</taxon>
        <taxon>Kitasatosporales</taxon>
        <taxon>Streptomycetaceae</taxon>
        <taxon>Streptomyces</taxon>
    </lineage>
</organism>
<evidence type="ECO:0000256" key="1">
    <source>
        <dbReference type="SAM" id="MobiDB-lite"/>
    </source>
</evidence>
<keyword evidence="3" id="KW-1185">Reference proteome</keyword>
<gene>
    <name evidence="2" type="ORF">GCM10010389_14740</name>
</gene>
<reference evidence="2" key="2">
    <citation type="submission" date="2020-09" db="EMBL/GenBank/DDBJ databases">
        <authorList>
            <person name="Sun Q."/>
            <person name="Ohkuma M."/>
        </authorList>
    </citation>
    <scope>NUCLEOTIDE SEQUENCE</scope>
    <source>
        <strain evidence="2">JCM 5016</strain>
    </source>
</reference>
<accession>A0A918QYH1</accession>
<dbReference type="AlphaFoldDB" id="A0A918QYH1"/>